<organism evidence="2">
    <name type="scientific">uncultured Solirubrobacteraceae bacterium</name>
    <dbReference type="NCBI Taxonomy" id="1162706"/>
    <lineage>
        <taxon>Bacteria</taxon>
        <taxon>Bacillati</taxon>
        <taxon>Actinomycetota</taxon>
        <taxon>Thermoleophilia</taxon>
        <taxon>Solirubrobacterales</taxon>
        <taxon>Solirubrobacteraceae</taxon>
        <taxon>environmental samples</taxon>
    </lineage>
</organism>
<evidence type="ECO:0000313" key="2">
    <source>
        <dbReference type="EMBL" id="CAA9527169.1"/>
    </source>
</evidence>
<gene>
    <name evidence="2" type="ORF">AVDCRST_MAG85-3338</name>
</gene>
<evidence type="ECO:0000256" key="1">
    <source>
        <dbReference type="SAM" id="MobiDB-lite"/>
    </source>
</evidence>
<feature type="non-terminal residue" evidence="2">
    <location>
        <position position="37"/>
    </location>
</feature>
<sequence>ARGRRSAGARALVPAPGQGGDRAAARRGGPGAGDELH</sequence>
<accession>A0A6J4TNP9</accession>
<name>A0A6J4TNP9_9ACTN</name>
<dbReference type="AlphaFoldDB" id="A0A6J4TNP9"/>
<feature type="region of interest" description="Disordered" evidence="1">
    <location>
        <begin position="1"/>
        <end position="37"/>
    </location>
</feature>
<feature type="non-terminal residue" evidence="2">
    <location>
        <position position="1"/>
    </location>
</feature>
<protein>
    <submittedName>
        <fullName evidence="2">Uncharacterized protein</fullName>
    </submittedName>
</protein>
<dbReference type="EMBL" id="CADCVT010000369">
    <property type="protein sequence ID" value="CAA9527169.1"/>
    <property type="molecule type" value="Genomic_DNA"/>
</dbReference>
<reference evidence="2" key="1">
    <citation type="submission" date="2020-02" db="EMBL/GenBank/DDBJ databases">
        <authorList>
            <person name="Meier V. D."/>
        </authorList>
    </citation>
    <scope>NUCLEOTIDE SEQUENCE</scope>
    <source>
        <strain evidence="2">AVDCRST_MAG85</strain>
    </source>
</reference>
<proteinExistence type="predicted"/>
<feature type="compositionally biased region" description="Gly residues" evidence="1">
    <location>
        <begin position="28"/>
        <end position="37"/>
    </location>
</feature>